<dbReference type="KEGG" id="pprt:ET464_13560"/>
<gene>
    <name evidence="2" type="ORF">ET464_13560</name>
</gene>
<name>A0A4P6EX95_9BACL</name>
<dbReference type="Proteomes" id="UP000293568">
    <property type="component" value="Chromosome"/>
</dbReference>
<dbReference type="RefSeq" id="WP_129441724.1">
    <property type="nucleotide sequence ID" value="NZ_CP035492.1"/>
</dbReference>
<evidence type="ECO:0000313" key="3">
    <source>
        <dbReference type="Proteomes" id="UP000293568"/>
    </source>
</evidence>
<feature type="transmembrane region" description="Helical" evidence="1">
    <location>
        <begin position="49"/>
        <end position="67"/>
    </location>
</feature>
<dbReference type="OrthoDB" id="2621811at2"/>
<accession>A0A4P6EX95</accession>
<organism evidence="2 3">
    <name type="scientific">Paenibacillus protaetiae</name>
    <dbReference type="NCBI Taxonomy" id="2509456"/>
    <lineage>
        <taxon>Bacteria</taxon>
        <taxon>Bacillati</taxon>
        <taxon>Bacillota</taxon>
        <taxon>Bacilli</taxon>
        <taxon>Bacillales</taxon>
        <taxon>Paenibacillaceae</taxon>
        <taxon>Paenibacillus</taxon>
    </lineage>
</organism>
<keyword evidence="1" id="KW-0812">Transmembrane</keyword>
<keyword evidence="1" id="KW-1133">Transmembrane helix</keyword>
<sequence>MNSSDPEWYQSLQGNPLRSAAFTEQLKARIRDKAFVSTDRVGKPAARRLTLAGIGLIVAAAIAFYTMSSLGYGTDQERKSAAVPADRFWLDALQAGNPADRTEILVKQRIGDAIMLVLSSRTYEWNDNQQNIELEASEFVEDAGQWVLRQQGSTSIADSQTGVPTGWFELDRIPVFLGIIRDPQIQQIQVIDSDNQVYEGKLIPSQNGNTYWYIYLPEAKGSYKVVGLDKIGNIISSEMYY</sequence>
<reference evidence="2 3" key="1">
    <citation type="submission" date="2019-01" db="EMBL/GenBank/DDBJ databases">
        <title>Genome sequencing of strain FW100M-2.</title>
        <authorList>
            <person name="Heo J."/>
            <person name="Kim S.-J."/>
            <person name="Kim J.-S."/>
            <person name="Hong S.-B."/>
            <person name="Kwon S.-W."/>
        </authorList>
    </citation>
    <scope>NUCLEOTIDE SEQUENCE [LARGE SCALE GENOMIC DNA]</scope>
    <source>
        <strain evidence="2 3">FW100M-2</strain>
    </source>
</reference>
<keyword evidence="3" id="KW-1185">Reference proteome</keyword>
<keyword evidence="1" id="KW-0472">Membrane</keyword>
<protein>
    <submittedName>
        <fullName evidence="2">Uncharacterized protein</fullName>
    </submittedName>
</protein>
<dbReference type="AlphaFoldDB" id="A0A4P6EX95"/>
<evidence type="ECO:0000313" key="2">
    <source>
        <dbReference type="EMBL" id="QAY67275.1"/>
    </source>
</evidence>
<dbReference type="EMBL" id="CP035492">
    <property type="protein sequence ID" value="QAY67275.1"/>
    <property type="molecule type" value="Genomic_DNA"/>
</dbReference>
<proteinExistence type="predicted"/>
<evidence type="ECO:0000256" key="1">
    <source>
        <dbReference type="SAM" id="Phobius"/>
    </source>
</evidence>